<dbReference type="SUPFAM" id="SSF82199">
    <property type="entry name" value="SET domain"/>
    <property type="match status" value="1"/>
</dbReference>
<dbReference type="InterPro" id="IPR050869">
    <property type="entry name" value="H3K4_H4K5_MeTrfase"/>
</dbReference>
<dbReference type="CDD" id="cd20071">
    <property type="entry name" value="SET_SMYD"/>
    <property type="match status" value="1"/>
</dbReference>
<evidence type="ECO:0000313" key="3">
    <source>
        <dbReference type="Proteomes" id="UP000654075"/>
    </source>
</evidence>
<keyword evidence="3" id="KW-1185">Reference proteome</keyword>
<gene>
    <name evidence="2" type="ORF">PGLA1383_LOCUS32814</name>
</gene>
<dbReference type="Gene3D" id="2.170.270.10">
    <property type="entry name" value="SET domain"/>
    <property type="match status" value="1"/>
</dbReference>
<dbReference type="InterPro" id="IPR046341">
    <property type="entry name" value="SET_dom_sf"/>
</dbReference>
<reference evidence="2" key="1">
    <citation type="submission" date="2021-02" db="EMBL/GenBank/DDBJ databases">
        <authorList>
            <person name="Dougan E. K."/>
            <person name="Rhodes N."/>
            <person name="Thang M."/>
            <person name="Chan C."/>
        </authorList>
    </citation>
    <scope>NUCLEOTIDE SEQUENCE</scope>
</reference>
<accession>A0A813FL14</accession>
<feature type="domain" description="SET" evidence="1">
    <location>
        <begin position="26"/>
        <end position="396"/>
    </location>
</feature>
<dbReference type="PROSITE" id="PS50280">
    <property type="entry name" value="SET"/>
    <property type="match status" value="1"/>
</dbReference>
<dbReference type="OrthoDB" id="5945798at2759"/>
<protein>
    <recommendedName>
        <fullName evidence="1">SET domain-containing protein</fullName>
    </recommendedName>
</protein>
<dbReference type="Pfam" id="PF00856">
    <property type="entry name" value="SET"/>
    <property type="match status" value="1"/>
</dbReference>
<dbReference type="PANTHER" id="PTHR12197:SF251">
    <property type="entry name" value="EG:BACR7C10.4 PROTEIN"/>
    <property type="match status" value="1"/>
</dbReference>
<organism evidence="2 3">
    <name type="scientific">Polarella glacialis</name>
    <name type="common">Dinoflagellate</name>
    <dbReference type="NCBI Taxonomy" id="89957"/>
    <lineage>
        <taxon>Eukaryota</taxon>
        <taxon>Sar</taxon>
        <taxon>Alveolata</taxon>
        <taxon>Dinophyceae</taxon>
        <taxon>Suessiales</taxon>
        <taxon>Suessiaceae</taxon>
        <taxon>Polarella</taxon>
    </lineage>
</organism>
<proteinExistence type="predicted"/>
<comment type="caution">
    <text evidence="2">The sequence shown here is derived from an EMBL/GenBank/DDBJ whole genome shotgun (WGS) entry which is preliminary data.</text>
</comment>
<evidence type="ECO:0000259" key="1">
    <source>
        <dbReference type="PROSITE" id="PS50280"/>
    </source>
</evidence>
<dbReference type="GO" id="GO:0005634">
    <property type="term" value="C:nucleus"/>
    <property type="evidence" value="ECO:0007669"/>
    <property type="project" value="TreeGrafter"/>
</dbReference>
<dbReference type="InterPro" id="IPR001214">
    <property type="entry name" value="SET_dom"/>
</dbReference>
<dbReference type="AlphaFoldDB" id="A0A813FL14"/>
<name>A0A813FL14_POLGL</name>
<dbReference type="SMART" id="SM00317">
    <property type="entry name" value="SET"/>
    <property type="match status" value="1"/>
</dbReference>
<dbReference type="PANTHER" id="PTHR12197">
    <property type="entry name" value="HISTONE-LYSINE N-METHYLTRANSFERASE SMYD"/>
    <property type="match status" value="1"/>
</dbReference>
<dbReference type="Proteomes" id="UP000654075">
    <property type="component" value="Unassembled WGS sequence"/>
</dbReference>
<sequence>MSVDARLDDDIQGRYLDDLRAAASGLPFEVCSEEGVRGKFLRAAKELTAGSDLLEELPLICWPLPGPVCGPSAPSLAAGPAPRFCEGCLRKIRVITTTTTKTTATTATTATTTAGLGGPDSSDKAASDVTAALTPASGGGHNNNNSYNNDFCSEACAHGLMFKILSPEALQQLRVEDGRLHGHPEERPSSILTPEALARCVALILAGAVANLPAALQVAFSEVDEEELGGESSETKLSEALAACLSEVVRPFERLISVPGHISVDMGGAPGALGENEVPAWAQAVSEATRPGLQRFCREVLEPESGLAEAVMAALDEAVLDVGPLQTLGRALALNVQELTVGTNDIPAAGIFTFLACLNHSCDPNLQVVSSRPGSYILLRTLRTVAQGEELTINYTGAWDRPLKDRREQLQSRWLFTCKCPRCAAEDAMDKTRLGGNCGLDKDVTQQSLTVKLCSDGVDGPPYSEAVLMLLRHGVVKLPQVFERAQVNSCRDRAVAHLASLDSKLKELSVLWKRRGLFGIPGGAQLHGGCGTRWKPDRLPAVARWCCCQSGGSHCRRASRRATVFVG</sequence>
<evidence type="ECO:0000313" key="2">
    <source>
        <dbReference type="EMBL" id="CAE8615097.1"/>
    </source>
</evidence>
<dbReference type="EMBL" id="CAJNNV010025562">
    <property type="protein sequence ID" value="CAE8615097.1"/>
    <property type="molecule type" value="Genomic_DNA"/>
</dbReference>